<dbReference type="EMBL" id="DADRWU010000015">
    <property type="protein sequence ID" value="HBA4246880.1"/>
    <property type="molecule type" value="Genomic_DNA"/>
</dbReference>
<dbReference type="AlphaFoldDB" id="A0A8H9SGX4"/>
<evidence type="ECO:0000313" key="1">
    <source>
        <dbReference type="EMBL" id="HBA4246880.1"/>
    </source>
</evidence>
<gene>
    <name evidence="1" type="ORF">J5U05_001983</name>
</gene>
<protein>
    <submittedName>
        <fullName evidence="1">Uncharacterized protein</fullName>
    </submittedName>
</protein>
<sequence>MRRNVQKQALETNDIAFRALSYSQQIRGIVCAELDLREDEDESEQRWRFDALLTLVCLLCDELEKAAKTPVSCEVKE</sequence>
<dbReference type="RefSeq" id="WP_171845745.1">
    <property type="nucleotide sequence ID" value="NZ_CP100906.1"/>
</dbReference>
<organism evidence="1">
    <name type="scientific">Escherichia coli</name>
    <dbReference type="NCBI Taxonomy" id="562"/>
    <lineage>
        <taxon>Bacteria</taxon>
        <taxon>Pseudomonadati</taxon>
        <taxon>Pseudomonadota</taxon>
        <taxon>Gammaproteobacteria</taxon>
        <taxon>Enterobacterales</taxon>
        <taxon>Enterobacteriaceae</taxon>
        <taxon>Escherichia</taxon>
    </lineage>
</organism>
<comment type="caution">
    <text evidence="1">The sequence shown here is derived from an EMBL/GenBank/DDBJ whole genome shotgun (WGS) entry which is preliminary data.</text>
</comment>
<proteinExistence type="predicted"/>
<accession>A0A8H9SGX4</accession>
<dbReference type="Proteomes" id="UP000871786">
    <property type="component" value="Unassembled WGS sequence"/>
</dbReference>
<reference evidence="1" key="2">
    <citation type="submission" date="2021-03" db="EMBL/GenBank/DDBJ databases">
        <authorList>
            <consortium name="NCBI Pathogen Detection Project"/>
        </authorList>
    </citation>
    <scope>NUCLEOTIDE SEQUENCE</scope>
    <source>
        <strain evidence="1">ST-87-5</strain>
    </source>
</reference>
<name>A0A8H9SGX4_ECOLX</name>
<reference evidence="1" key="1">
    <citation type="journal article" date="2018" name="Genome Biol.">
        <title>SKESA: strategic k-mer extension for scrupulous assemblies.</title>
        <authorList>
            <person name="Souvorov A."/>
            <person name="Agarwala R."/>
            <person name="Lipman D.J."/>
        </authorList>
    </citation>
    <scope>NUCLEOTIDE SEQUENCE</scope>
    <source>
        <strain evidence="1">ST-87-5</strain>
    </source>
</reference>